<organism evidence="2 3">
    <name type="scientific">Rippkaea orientalis (strain PCC 8801 / RF-1)</name>
    <name type="common">Cyanothece sp. (strain PCC 8801)</name>
    <dbReference type="NCBI Taxonomy" id="41431"/>
    <lineage>
        <taxon>Bacteria</taxon>
        <taxon>Bacillati</taxon>
        <taxon>Cyanobacteriota</taxon>
        <taxon>Cyanophyceae</taxon>
        <taxon>Oscillatoriophycideae</taxon>
        <taxon>Chroococcales</taxon>
        <taxon>Aphanothecaceae</taxon>
        <taxon>Rippkaea</taxon>
        <taxon>Rippkaea orientalis</taxon>
    </lineage>
</organism>
<reference evidence="3" key="1">
    <citation type="journal article" date="2011" name="MBio">
        <title>Novel metabolic attributes of the genus Cyanothece, comprising a group of unicellular nitrogen-fixing Cyanobacteria.</title>
        <authorList>
            <person name="Bandyopadhyay A."/>
            <person name="Elvitigala T."/>
            <person name="Welsh E."/>
            <person name="Stockel J."/>
            <person name="Liberton M."/>
            <person name="Min H."/>
            <person name="Sherman L.A."/>
            <person name="Pakrasi H.B."/>
        </authorList>
    </citation>
    <scope>NUCLEOTIDE SEQUENCE [LARGE SCALE GENOMIC DNA]</scope>
    <source>
        <strain evidence="3">PCC 8801</strain>
    </source>
</reference>
<dbReference type="EMBL" id="CP001287">
    <property type="protein sequence ID" value="ACK66454.1"/>
    <property type="molecule type" value="Genomic_DNA"/>
</dbReference>
<dbReference type="HOGENOM" id="CLU_542693_0_0_3"/>
<keyword evidence="1" id="KW-1133">Transmembrane helix</keyword>
<feature type="transmembrane region" description="Helical" evidence="1">
    <location>
        <begin position="21"/>
        <end position="42"/>
    </location>
</feature>
<feature type="transmembrane region" description="Helical" evidence="1">
    <location>
        <begin position="186"/>
        <end position="205"/>
    </location>
</feature>
<evidence type="ECO:0000313" key="2">
    <source>
        <dbReference type="EMBL" id="ACK66454.1"/>
    </source>
</evidence>
<keyword evidence="3" id="KW-1185">Reference proteome</keyword>
<dbReference type="Proteomes" id="UP000008204">
    <property type="component" value="Chromosome"/>
</dbReference>
<feature type="transmembrane region" description="Helical" evidence="1">
    <location>
        <begin position="450"/>
        <end position="467"/>
    </location>
</feature>
<proteinExistence type="predicted"/>
<feature type="transmembrane region" description="Helical" evidence="1">
    <location>
        <begin position="158"/>
        <end position="174"/>
    </location>
</feature>
<dbReference type="OrthoDB" id="431453at2"/>
<feature type="transmembrane region" description="Helical" evidence="1">
    <location>
        <begin position="104"/>
        <end position="124"/>
    </location>
</feature>
<feature type="transmembrane region" description="Helical" evidence="1">
    <location>
        <begin position="211"/>
        <end position="229"/>
    </location>
</feature>
<feature type="transmembrane region" description="Helical" evidence="1">
    <location>
        <begin position="131"/>
        <end position="152"/>
    </location>
</feature>
<keyword evidence="1" id="KW-0812">Transmembrane</keyword>
<accession>B7K3R4</accession>
<dbReference type="AlphaFoldDB" id="B7K3R4"/>
<feature type="transmembrane region" description="Helical" evidence="1">
    <location>
        <begin position="236"/>
        <end position="254"/>
    </location>
</feature>
<gene>
    <name evidence="2" type="ordered locus">PCC8801_2443</name>
</gene>
<evidence type="ECO:0000313" key="3">
    <source>
        <dbReference type="Proteomes" id="UP000008204"/>
    </source>
</evidence>
<evidence type="ECO:0000256" key="1">
    <source>
        <dbReference type="SAM" id="Phobius"/>
    </source>
</evidence>
<feature type="transmembrane region" description="Helical" evidence="1">
    <location>
        <begin position="418"/>
        <end position="435"/>
    </location>
</feature>
<protein>
    <submittedName>
        <fullName evidence="2">Uncharacterized protein</fullName>
    </submittedName>
</protein>
<keyword evidence="1" id="KW-0472">Membrane</keyword>
<dbReference type="KEGG" id="cyp:PCC8801_2443"/>
<sequence length="484" mass="56297">MQNIKMVLNRLPINQEQWNPKNFDILLIILGIILPFILVTFLDSYSRYDVGVFEDWASCWGQEIYLECPTTLVYPSGALIFSAGVIQGIKSLLSINDRHTVASVFRYFLAFFDSLNFLLWIYLAKMIHLRLAIVFAFIVLIIPSSWAGSSVWGQIEGISLFFCLASTIFFLKSWTKKQTNSHNKKAWKSGVWLLLGTPLLSIFILTKQWNIFSLPFFLLVFVVTVVQFWTNFGYRCIFWVLSALILLTLSFLYLDSFFLVVREFHHSSYWLIWTGPASNLIKKIAGNGFNIWIFLGRPRGSSSLVPFLTFNIGNWKSSLTPFKTGLFLYSMFIIFLLFTFYRNVLRVLQQNIMNKNLYQLNDYLIAILLFFHGLCHLGFNVLLSGTHERYLYLGYPSLLMAVIWFYTNKIVFSWHSTLLCFLAAFAYGCFVYSRIGNLPKFLILLQKHEFLGGIHFLLLGFLFYLWLQVCKNYKKTLHISPNLD</sequence>
<name>B7K3R4_RIPO1</name>
<feature type="transmembrane region" description="Helical" evidence="1">
    <location>
        <begin position="389"/>
        <end position="406"/>
    </location>
</feature>
<feature type="transmembrane region" description="Helical" evidence="1">
    <location>
        <begin position="363"/>
        <end position="383"/>
    </location>
</feature>
<dbReference type="eggNOG" id="ENOG5033RC1">
    <property type="taxonomic scope" value="Bacteria"/>
</dbReference>
<feature type="transmembrane region" description="Helical" evidence="1">
    <location>
        <begin position="326"/>
        <end position="342"/>
    </location>
</feature>
<dbReference type="STRING" id="41431.PCC8801_2443"/>